<dbReference type="PRINTS" id="PR00032">
    <property type="entry name" value="HTHARAC"/>
</dbReference>
<dbReference type="SUPFAM" id="SSF52317">
    <property type="entry name" value="Class I glutamine amidotransferase-like"/>
    <property type="match status" value="1"/>
</dbReference>
<evidence type="ECO:0000256" key="2">
    <source>
        <dbReference type="ARBA" id="ARBA00023125"/>
    </source>
</evidence>
<organism evidence="5 6">
    <name type="scientific">Wandonia haliotis</name>
    <dbReference type="NCBI Taxonomy" id="574963"/>
    <lineage>
        <taxon>Bacteria</taxon>
        <taxon>Pseudomonadati</taxon>
        <taxon>Bacteroidota</taxon>
        <taxon>Flavobacteriia</taxon>
        <taxon>Flavobacteriales</taxon>
        <taxon>Crocinitomicaceae</taxon>
        <taxon>Wandonia</taxon>
    </lineage>
</organism>
<name>A0ABP3Y4V1_9FLAO</name>
<keyword evidence="6" id="KW-1185">Reference proteome</keyword>
<dbReference type="InterPro" id="IPR018060">
    <property type="entry name" value="HTH_AraC"/>
</dbReference>
<dbReference type="PANTHER" id="PTHR43130">
    <property type="entry name" value="ARAC-FAMILY TRANSCRIPTIONAL REGULATOR"/>
    <property type="match status" value="1"/>
</dbReference>
<dbReference type="SMART" id="SM00342">
    <property type="entry name" value="HTH_ARAC"/>
    <property type="match status" value="1"/>
</dbReference>
<dbReference type="InterPro" id="IPR009057">
    <property type="entry name" value="Homeodomain-like_sf"/>
</dbReference>
<feature type="domain" description="HTH araC/xylS-type" evidence="4">
    <location>
        <begin position="220"/>
        <end position="318"/>
    </location>
</feature>
<evidence type="ECO:0000313" key="5">
    <source>
        <dbReference type="EMBL" id="GAA0875678.1"/>
    </source>
</evidence>
<dbReference type="Pfam" id="PF01965">
    <property type="entry name" value="DJ-1_PfpI"/>
    <property type="match status" value="1"/>
</dbReference>
<accession>A0ABP3Y4V1</accession>
<dbReference type="InterPro" id="IPR002818">
    <property type="entry name" value="DJ-1/PfpI"/>
</dbReference>
<dbReference type="RefSeq" id="WP_343787416.1">
    <property type="nucleotide sequence ID" value="NZ_BAAAFH010000011.1"/>
</dbReference>
<dbReference type="Gene3D" id="1.10.10.60">
    <property type="entry name" value="Homeodomain-like"/>
    <property type="match status" value="2"/>
</dbReference>
<dbReference type="Proteomes" id="UP001501126">
    <property type="component" value="Unassembled WGS sequence"/>
</dbReference>
<dbReference type="Pfam" id="PF12833">
    <property type="entry name" value="HTH_18"/>
    <property type="match status" value="1"/>
</dbReference>
<keyword evidence="2" id="KW-0238">DNA-binding</keyword>
<sequence>MKHVSILIPYHVNLAGLENPRQGLTETNEYLKSIGQQPFFTVELVGLEKEIHTSNGLYAVRTDKLISEIQQTDLIIIPPVSQNIQEAITQNQDFYPWIAKQHAQGSQVMSLCLGAFLLACTGLLDGKKCVTHWRAADQFRQLFPQIDLVSDKLMTDEEGIYTGGGAFSSANLILYIIEKMVNREAAIYCSKIFQIDAGRTSQSPFIIFKAQKSHNDNEIKKAQDFIEKNFSETLSVEELSDFAGLGKRTFERRFKKATANTVREYIQRIKIEAAKKSFESGFRQVNEVMFEVGYNDPKAFRDVFRKVTGLTPTDYRQRFMK</sequence>
<evidence type="ECO:0000256" key="1">
    <source>
        <dbReference type="ARBA" id="ARBA00023015"/>
    </source>
</evidence>
<keyword evidence="3" id="KW-0804">Transcription</keyword>
<reference evidence="6" key="1">
    <citation type="journal article" date="2019" name="Int. J. Syst. Evol. Microbiol.">
        <title>The Global Catalogue of Microorganisms (GCM) 10K type strain sequencing project: providing services to taxonomists for standard genome sequencing and annotation.</title>
        <authorList>
            <consortium name="The Broad Institute Genomics Platform"/>
            <consortium name="The Broad Institute Genome Sequencing Center for Infectious Disease"/>
            <person name="Wu L."/>
            <person name="Ma J."/>
        </authorList>
    </citation>
    <scope>NUCLEOTIDE SEQUENCE [LARGE SCALE GENOMIC DNA]</scope>
    <source>
        <strain evidence="6">JCM 16083</strain>
    </source>
</reference>
<comment type="caution">
    <text evidence="5">The sequence shown here is derived from an EMBL/GenBank/DDBJ whole genome shotgun (WGS) entry which is preliminary data.</text>
</comment>
<gene>
    <name evidence="5" type="ORF">GCM10009118_20870</name>
</gene>
<evidence type="ECO:0000313" key="6">
    <source>
        <dbReference type="Proteomes" id="UP001501126"/>
    </source>
</evidence>
<dbReference type="InterPro" id="IPR052158">
    <property type="entry name" value="INH-QAR"/>
</dbReference>
<dbReference type="SUPFAM" id="SSF46689">
    <property type="entry name" value="Homeodomain-like"/>
    <property type="match status" value="2"/>
</dbReference>
<evidence type="ECO:0000259" key="4">
    <source>
        <dbReference type="PROSITE" id="PS01124"/>
    </source>
</evidence>
<dbReference type="CDD" id="cd03138">
    <property type="entry name" value="GATase1_AraC_2"/>
    <property type="match status" value="1"/>
</dbReference>
<dbReference type="EMBL" id="BAAAFH010000011">
    <property type="protein sequence ID" value="GAA0875678.1"/>
    <property type="molecule type" value="Genomic_DNA"/>
</dbReference>
<keyword evidence="1" id="KW-0805">Transcription regulation</keyword>
<dbReference type="InterPro" id="IPR020449">
    <property type="entry name" value="Tscrpt_reg_AraC-type_HTH"/>
</dbReference>
<dbReference type="Gene3D" id="3.40.50.880">
    <property type="match status" value="1"/>
</dbReference>
<dbReference type="PROSITE" id="PS01124">
    <property type="entry name" value="HTH_ARAC_FAMILY_2"/>
    <property type="match status" value="1"/>
</dbReference>
<dbReference type="InterPro" id="IPR029062">
    <property type="entry name" value="Class_I_gatase-like"/>
</dbReference>
<dbReference type="PANTHER" id="PTHR43130:SF11">
    <property type="entry name" value="TRANSCRIPTIONAL REGULATORY PROTEIN"/>
    <property type="match status" value="1"/>
</dbReference>
<evidence type="ECO:0000256" key="3">
    <source>
        <dbReference type="ARBA" id="ARBA00023163"/>
    </source>
</evidence>
<proteinExistence type="predicted"/>
<protein>
    <submittedName>
        <fullName evidence="5">Helix-turn-helix domain-containing protein</fullName>
    </submittedName>
</protein>